<comment type="caution">
    <text evidence="6">The sequence shown here is derived from an EMBL/GenBank/DDBJ whole genome shotgun (WGS) entry which is preliminary data.</text>
</comment>
<name>A0A2P8GWG0_9MICO</name>
<evidence type="ECO:0000259" key="4">
    <source>
        <dbReference type="Pfam" id="PF07804"/>
    </source>
</evidence>
<dbReference type="InterPro" id="IPR012893">
    <property type="entry name" value="HipA-like_C"/>
</dbReference>
<evidence type="ECO:0000313" key="7">
    <source>
        <dbReference type="EMBL" id="RUQ87165.1"/>
    </source>
</evidence>
<evidence type="ECO:0000313" key="8">
    <source>
        <dbReference type="Proteomes" id="UP000241203"/>
    </source>
</evidence>
<feature type="domain" description="HipA N-terminal subdomain 1" evidence="5">
    <location>
        <begin position="5"/>
        <end position="104"/>
    </location>
</feature>
<dbReference type="OrthoDB" id="3182374at2"/>
<dbReference type="PANTHER" id="PTHR37419">
    <property type="entry name" value="SERINE/THREONINE-PROTEIN KINASE TOXIN HIPA"/>
    <property type="match status" value="1"/>
</dbReference>
<sequence length="438" mass="47975">MPERLEVILSGVSVATLDLLGPGRHELRYTSDWLTDGAAFPISISLPLQSPPITGDVLSSFLDNLLPDNADVRERWALDAGLASTEPFHLLKAYGSDTAGALQFLDPDNPHRDVRGRSPLSDTEIGGRIRAIREDDTAWHGPDGEMGYFSLGGAQGKFSLGYGADGWYEPSGSEPSTHILKPRVRRQADGELIEYIAMTAARAAGLDAAFVSIREFDGEHSLVVERFDRFRDRDGLVQRAHQEDLAQSTGRTRLQKYESRGGPNYRDIIRLIDDHAPGAARGSSLQTFVRALVFSWMVLNTDAHAKNYSVFITPDGIELTPLYDVSSLIPYVGHTDDTSRAIGQAMRSTKLSMRIAADYEAGEQSWFEWSAVAREAGIDRTELTAWAGAVAESLPALISEIAATLPSHLQTTTVARFVDRAPTRARQILSSIDGPDRP</sequence>
<protein>
    <submittedName>
        <fullName evidence="6">Serine/threonine-protein kinase HipA</fullName>
    </submittedName>
    <submittedName>
        <fullName evidence="7">Type II toxin-antitoxin system HipA family toxin</fullName>
    </submittedName>
</protein>
<keyword evidence="3 6" id="KW-0418">Kinase</keyword>
<gene>
    <name evidence="6" type="ORF">CLV49_1918</name>
    <name evidence="7" type="ORF">ELQ93_09630</name>
</gene>
<evidence type="ECO:0000256" key="2">
    <source>
        <dbReference type="ARBA" id="ARBA00022679"/>
    </source>
</evidence>
<dbReference type="Proteomes" id="UP000241203">
    <property type="component" value="Unassembled WGS sequence"/>
</dbReference>
<dbReference type="PANTHER" id="PTHR37419:SF1">
    <property type="entry name" value="SERINE_THREONINE-PROTEIN KINASE TOXIN HIPA"/>
    <property type="match status" value="1"/>
</dbReference>
<comment type="similarity">
    <text evidence="1">Belongs to the HipA Ser/Thr kinase family.</text>
</comment>
<dbReference type="EMBL" id="PYAU01000001">
    <property type="protein sequence ID" value="PSL38299.1"/>
    <property type="molecule type" value="Genomic_DNA"/>
</dbReference>
<evidence type="ECO:0000259" key="5">
    <source>
        <dbReference type="Pfam" id="PF13657"/>
    </source>
</evidence>
<evidence type="ECO:0000256" key="1">
    <source>
        <dbReference type="ARBA" id="ARBA00010164"/>
    </source>
</evidence>
<evidence type="ECO:0000313" key="9">
    <source>
        <dbReference type="Proteomes" id="UP000268291"/>
    </source>
</evidence>
<keyword evidence="9" id="KW-1185">Reference proteome</keyword>
<dbReference type="Pfam" id="PF07804">
    <property type="entry name" value="HipA_C"/>
    <property type="match status" value="1"/>
</dbReference>
<accession>A0A2P8GWG0</accession>
<reference evidence="6 8" key="1">
    <citation type="submission" date="2018-03" db="EMBL/GenBank/DDBJ databases">
        <title>Genomic Encyclopedia of Archaeal and Bacterial Type Strains, Phase II (KMG-II): from individual species to whole genera.</title>
        <authorList>
            <person name="Goeker M."/>
        </authorList>
    </citation>
    <scope>NUCLEOTIDE SEQUENCE [LARGE SCALE GENOMIC DNA]</scope>
    <source>
        <strain evidence="6 8">DSM 21548</strain>
    </source>
</reference>
<evidence type="ECO:0000313" key="6">
    <source>
        <dbReference type="EMBL" id="PSL38299.1"/>
    </source>
</evidence>
<dbReference type="GO" id="GO:0004674">
    <property type="term" value="F:protein serine/threonine kinase activity"/>
    <property type="evidence" value="ECO:0007669"/>
    <property type="project" value="TreeGrafter"/>
</dbReference>
<dbReference type="Pfam" id="PF13657">
    <property type="entry name" value="Couple_hipA"/>
    <property type="match status" value="1"/>
</dbReference>
<dbReference type="AlphaFoldDB" id="A0A2P8GWG0"/>
<reference evidence="7 9" key="2">
    <citation type="submission" date="2018-12" db="EMBL/GenBank/DDBJ databases">
        <authorList>
            <person name="hu s."/>
            <person name="Xu Y."/>
            <person name="Xu B."/>
            <person name="Li F."/>
        </authorList>
    </citation>
    <scope>NUCLEOTIDE SEQUENCE [LARGE SCALE GENOMIC DNA]</scope>
    <source>
        <strain evidence="7 9">KSW2-17</strain>
    </source>
</reference>
<evidence type="ECO:0000256" key="3">
    <source>
        <dbReference type="ARBA" id="ARBA00022777"/>
    </source>
</evidence>
<dbReference type="GO" id="GO:0005829">
    <property type="term" value="C:cytosol"/>
    <property type="evidence" value="ECO:0007669"/>
    <property type="project" value="TreeGrafter"/>
</dbReference>
<proteinExistence type="inferred from homology"/>
<feature type="domain" description="HipA-like C-terminal" evidence="4">
    <location>
        <begin position="149"/>
        <end position="395"/>
    </location>
</feature>
<organism evidence="6 8">
    <name type="scientific">Labedella gwakjiensis</name>
    <dbReference type="NCBI Taxonomy" id="390269"/>
    <lineage>
        <taxon>Bacteria</taxon>
        <taxon>Bacillati</taxon>
        <taxon>Actinomycetota</taxon>
        <taxon>Actinomycetes</taxon>
        <taxon>Micrococcales</taxon>
        <taxon>Microbacteriaceae</taxon>
        <taxon>Labedella</taxon>
    </lineage>
</organism>
<dbReference type="Proteomes" id="UP000268291">
    <property type="component" value="Unassembled WGS sequence"/>
</dbReference>
<dbReference type="NCBIfam" id="TIGR03071">
    <property type="entry name" value="couple_hipA"/>
    <property type="match status" value="1"/>
</dbReference>
<dbReference type="EMBL" id="RZGY01000001">
    <property type="protein sequence ID" value="RUQ87165.1"/>
    <property type="molecule type" value="Genomic_DNA"/>
</dbReference>
<dbReference type="Gene3D" id="1.10.1070.20">
    <property type="match status" value="1"/>
</dbReference>
<dbReference type="InterPro" id="IPR052028">
    <property type="entry name" value="HipA_Ser/Thr_kinase"/>
</dbReference>
<dbReference type="InterPro" id="IPR017508">
    <property type="entry name" value="HipA_N1"/>
</dbReference>
<dbReference type="RefSeq" id="WP_106563335.1">
    <property type="nucleotide sequence ID" value="NZ_PYAU01000001.1"/>
</dbReference>
<keyword evidence="2" id="KW-0808">Transferase</keyword>